<organism evidence="2 3">
    <name type="scientific">Parasitella parasitica</name>
    <dbReference type="NCBI Taxonomy" id="35722"/>
    <lineage>
        <taxon>Eukaryota</taxon>
        <taxon>Fungi</taxon>
        <taxon>Fungi incertae sedis</taxon>
        <taxon>Mucoromycota</taxon>
        <taxon>Mucoromycotina</taxon>
        <taxon>Mucoromycetes</taxon>
        <taxon>Mucorales</taxon>
        <taxon>Mucorineae</taxon>
        <taxon>Mucoraceae</taxon>
        <taxon>Parasitella</taxon>
    </lineage>
</organism>
<gene>
    <name evidence="2" type="primary">PARPA_02275.1 scaffold 3655</name>
</gene>
<evidence type="ECO:0000313" key="3">
    <source>
        <dbReference type="Proteomes" id="UP000054107"/>
    </source>
</evidence>
<keyword evidence="3" id="KW-1185">Reference proteome</keyword>
<evidence type="ECO:0000313" key="2">
    <source>
        <dbReference type="EMBL" id="CEP08878.1"/>
    </source>
</evidence>
<proteinExistence type="predicted"/>
<sequence>MPQDDSVNPQNSVHPTATTGISGQAGQDPTAPSLVPLADFSRASVAEVDAHRRESHVSFMDDTRSHPDGESILDHLRLCKEQYELVVKYVTQERQEMVDTAMNRLRRAEVVRESMAHMAPMARPQLQAVIEEQESQAHEIQNAIATFDGQLDGERER</sequence>
<dbReference type="AlphaFoldDB" id="A0A0B7N0K1"/>
<dbReference type="EMBL" id="LN720475">
    <property type="protein sequence ID" value="CEP08878.1"/>
    <property type="molecule type" value="Genomic_DNA"/>
</dbReference>
<feature type="non-terminal residue" evidence="2">
    <location>
        <position position="157"/>
    </location>
</feature>
<dbReference type="Proteomes" id="UP000054107">
    <property type="component" value="Unassembled WGS sequence"/>
</dbReference>
<feature type="compositionally biased region" description="Polar residues" evidence="1">
    <location>
        <begin position="1"/>
        <end position="27"/>
    </location>
</feature>
<evidence type="ECO:0000256" key="1">
    <source>
        <dbReference type="SAM" id="MobiDB-lite"/>
    </source>
</evidence>
<name>A0A0B7N0K1_9FUNG</name>
<reference evidence="2 3" key="1">
    <citation type="submission" date="2014-09" db="EMBL/GenBank/DDBJ databases">
        <authorList>
            <person name="Ellenberger Sabrina"/>
        </authorList>
    </citation>
    <scope>NUCLEOTIDE SEQUENCE [LARGE SCALE GENOMIC DNA]</scope>
    <source>
        <strain evidence="2 3">CBS 412.66</strain>
    </source>
</reference>
<protein>
    <submittedName>
        <fullName evidence="2">Uncharacterized protein</fullName>
    </submittedName>
</protein>
<feature type="region of interest" description="Disordered" evidence="1">
    <location>
        <begin position="1"/>
        <end position="35"/>
    </location>
</feature>
<accession>A0A0B7N0K1</accession>